<dbReference type="PANTHER" id="PTHR37023">
    <property type="entry name" value="TRANSPOSASE"/>
    <property type="match status" value="1"/>
</dbReference>
<dbReference type="GO" id="GO:0003677">
    <property type="term" value="F:DNA binding"/>
    <property type="evidence" value="ECO:0007669"/>
    <property type="project" value="InterPro"/>
</dbReference>
<evidence type="ECO:0000313" key="3">
    <source>
        <dbReference type="Proteomes" id="UP000584867"/>
    </source>
</evidence>
<dbReference type="EMBL" id="JACHIO010000003">
    <property type="protein sequence ID" value="MBB5062680.1"/>
    <property type="molecule type" value="Genomic_DNA"/>
</dbReference>
<dbReference type="InterPro" id="IPR007069">
    <property type="entry name" value="Transposase_32"/>
</dbReference>
<accession>A0A7W7ZMI6</accession>
<protein>
    <recommendedName>
        <fullName evidence="1">Transposase IS801/IS1294 domain-containing protein</fullName>
    </recommendedName>
</protein>
<dbReference type="Pfam" id="PF04986">
    <property type="entry name" value="Y2_Tnp"/>
    <property type="match status" value="1"/>
</dbReference>
<name>A0A7W7ZMI6_9BACT</name>
<comment type="caution">
    <text evidence="2">The sequence shown here is derived from an EMBL/GenBank/DDBJ whole genome shotgun (WGS) entry which is preliminary data.</text>
</comment>
<dbReference type="Proteomes" id="UP000584867">
    <property type="component" value="Unassembled WGS sequence"/>
</dbReference>
<feature type="domain" description="Transposase IS801/IS1294" evidence="1">
    <location>
        <begin position="2"/>
        <end position="82"/>
    </location>
</feature>
<gene>
    <name evidence="2" type="ORF">HDF15_001010</name>
</gene>
<sequence>MQRDNWVVYAKPPFGGAEHVLHYLARYTHRVAISNHRLVSFKDHQVSFRWKDYAAGSKQKVMTVSANEFLRRFLIHILPKGLVCSLDRNVA</sequence>
<evidence type="ECO:0000259" key="1">
    <source>
        <dbReference type="Pfam" id="PF04986"/>
    </source>
</evidence>
<dbReference type="GO" id="GO:0004803">
    <property type="term" value="F:transposase activity"/>
    <property type="evidence" value="ECO:0007669"/>
    <property type="project" value="InterPro"/>
</dbReference>
<proteinExistence type="predicted"/>
<dbReference type="PANTHER" id="PTHR37023:SF1">
    <property type="entry name" value="ISSOD25 TRANSPOSASE TNPA_ISSOD25"/>
    <property type="match status" value="1"/>
</dbReference>
<evidence type="ECO:0000313" key="2">
    <source>
        <dbReference type="EMBL" id="MBB5062680.1"/>
    </source>
</evidence>
<dbReference type="AlphaFoldDB" id="A0A7W7ZMI6"/>
<reference evidence="2 3" key="1">
    <citation type="submission" date="2020-08" db="EMBL/GenBank/DDBJ databases">
        <title>Genomic Encyclopedia of Type Strains, Phase IV (KMG-V): Genome sequencing to study the core and pangenomes of soil and plant-associated prokaryotes.</title>
        <authorList>
            <person name="Whitman W."/>
        </authorList>
    </citation>
    <scope>NUCLEOTIDE SEQUENCE [LARGE SCALE GENOMIC DNA]</scope>
    <source>
        <strain evidence="2 3">X5P3</strain>
    </source>
</reference>
<organism evidence="2 3">
    <name type="scientific">Granulicella mallensis</name>
    <dbReference type="NCBI Taxonomy" id="940614"/>
    <lineage>
        <taxon>Bacteria</taxon>
        <taxon>Pseudomonadati</taxon>
        <taxon>Acidobacteriota</taxon>
        <taxon>Terriglobia</taxon>
        <taxon>Terriglobales</taxon>
        <taxon>Acidobacteriaceae</taxon>
        <taxon>Granulicella</taxon>
    </lineage>
</organism>
<dbReference type="GO" id="GO:0006313">
    <property type="term" value="P:DNA transposition"/>
    <property type="evidence" value="ECO:0007669"/>
    <property type="project" value="InterPro"/>
</dbReference>